<accession>A0ABN0Z503</accession>
<name>A0ABN0Z503_9ACTN</name>
<protein>
    <recommendedName>
        <fullName evidence="1">DZANK-type domain-containing protein</fullName>
    </recommendedName>
</protein>
<evidence type="ECO:0000313" key="2">
    <source>
        <dbReference type="EMBL" id="GAA0432506.1"/>
    </source>
</evidence>
<evidence type="ECO:0000259" key="1">
    <source>
        <dbReference type="Pfam" id="PF12773"/>
    </source>
</evidence>
<reference evidence="2 3" key="1">
    <citation type="journal article" date="2019" name="Int. J. Syst. Evol. Microbiol.">
        <title>The Global Catalogue of Microorganisms (GCM) 10K type strain sequencing project: providing services to taxonomists for standard genome sequencing and annotation.</title>
        <authorList>
            <consortium name="The Broad Institute Genomics Platform"/>
            <consortium name="The Broad Institute Genome Sequencing Center for Infectious Disease"/>
            <person name="Wu L."/>
            <person name="Ma J."/>
        </authorList>
    </citation>
    <scope>NUCLEOTIDE SEQUENCE [LARGE SCALE GENOMIC DNA]</scope>
    <source>
        <strain evidence="2 3">JCM 4788</strain>
    </source>
</reference>
<organism evidence="2 3">
    <name type="scientific">Streptomyces luteireticuli</name>
    <dbReference type="NCBI Taxonomy" id="173858"/>
    <lineage>
        <taxon>Bacteria</taxon>
        <taxon>Bacillati</taxon>
        <taxon>Actinomycetota</taxon>
        <taxon>Actinomycetes</taxon>
        <taxon>Kitasatosporales</taxon>
        <taxon>Streptomycetaceae</taxon>
        <taxon>Streptomyces</taxon>
    </lineage>
</organism>
<gene>
    <name evidence="2" type="ORF">GCM10010357_62600</name>
</gene>
<keyword evidence="3" id="KW-1185">Reference proteome</keyword>
<dbReference type="InterPro" id="IPR025874">
    <property type="entry name" value="DZR"/>
</dbReference>
<feature type="domain" description="DZANK-type" evidence="1">
    <location>
        <begin position="172"/>
        <end position="216"/>
    </location>
</feature>
<comment type="caution">
    <text evidence="2">The sequence shown here is derived from an EMBL/GenBank/DDBJ whole genome shotgun (WGS) entry which is preliminary data.</text>
</comment>
<proteinExistence type="predicted"/>
<dbReference type="Pfam" id="PF12773">
    <property type="entry name" value="DZR"/>
    <property type="match status" value="1"/>
</dbReference>
<sequence length="219" mass="23721">MGEEIYFGGNYRDLCEHSGTAAGFQFEFSCWRCHDTWRSSFEPYRSGRLASWLNKGIGAASGVLGRAVSEVSTAVGGLADSGWGTARDASFRRAIAAAEGHFNRCARCASYVCGRCWHPDQGLCFTCAPDTAGEQLAARQRGVNDAVTQRAYDEGQRQAEGHDVRTPRQLVCPHCRAEAHGGRFCPACGTELAQRTECGGCRAVLPEGAAFCPECGRRR</sequence>
<dbReference type="Proteomes" id="UP001500879">
    <property type="component" value="Unassembled WGS sequence"/>
</dbReference>
<dbReference type="EMBL" id="BAAABX010000069">
    <property type="protein sequence ID" value="GAA0432506.1"/>
    <property type="molecule type" value="Genomic_DNA"/>
</dbReference>
<evidence type="ECO:0000313" key="3">
    <source>
        <dbReference type="Proteomes" id="UP001500879"/>
    </source>
</evidence>
<dbReference type="RefSeq" id="WP_344031601.1">
    <property type="nucleotide sequence ID" value="NZ_BAAABX010000069.1"/>
</dbReference>